<keyword evidence="2" id="KW-1185">Reference proteome</keyword>
<gene>
    <name evidence="1" type="primary">63</name>
    <name evidence="1" type="ORF">SEA_EMOTION_63</name>
</gene>
<dbReference type="EMBL" id="OQ709216">
    <property type="protein sequence ID" value="WGH21412.1"/>
    <property type="molecule type" value="Genomic_DNA"/>
</dbReference>
<reference evidence="1" key="1">
    <citation type="submission" date="2023-03" db="EMBL/GenBank/DDBJ databases">
        <authorList>
            <person name="Barcik Weissman S.N."/>
            <person name="Chang S."/>
            <person name="Chen D.A."/>
            <person name="Chew B."/>
            <person name="De Jesus J.L."/>
            <person name="Han M.T."/>
            <person name="Hsu T.-Y."/>
            <person name="Rivera W."/>
            <person name="Vu T.L."/>
            <person name="Garza D.R."/>
            <person name="Stephenson J.C."/>
            <person name="Zorawik M."/>
            <person name="Reddi K."/>
            <person name="Freise A.C."/>
            <person name="Furlong K.P."/>
            <person name="Rudner A.D."/>
            <person name="Beyer A.R."/>
            <person name="Chong R.A."/>
            <person name="Edgington N.P."/>
            <person name="Garcia Costas A.M."/>
            <person name="Gibb B.P."/>
            <person name="Klyczek K.K."/>
            <person name="Swerdlow S.J."/>
            <person name="Russell D.A."/>
            <person name="Jacobs-Sera D."/>
            <person name="Hatfull G.F."/>
        </authorList>
    </citation>
    <scope>NUCLEOTIDE SEQUENCE</scope>
</reference>
<sequence>MTADAWAWRARDVPVKRFHTSAFRVLSAWAVPGPVPRYHRRAQERLRKEWPTLAHALDGMQDLIQACAGEHTTGPRVYDDLVALEAVALRNAYMMGQGKPAEDLASIPAKDLGPWLAAAHAARRLHA</sequence>
<organism evidence="1 2">
    <name type="scientific">Arthrobacter phage Emotion</name>
    <dbReference type="NCBI Taxonomy" id="3038361"/>
    <lineage>
        <taxon>Viruses</taxon>
        <taxon>Duplodnaviria</taxon>
        <taxon>Heunggongvirae</taxon>
        <taxon>Uroviricota</taxon>
        <taxon>Caudoviricetes</taxon>
        <taxon>Casidaviridae</taxon>
        <taxon>Emotionvirus</taxon>
        <taxon>Emotionvirus emotion</taxon>
    </lineage>
</organism>
<proteinExistence type="predicted"/>
<evidence type="ECO:0000313" key="2">
    <source>
        <dbReference type="Proteomes" id="UP001240749"/>
    </source>
</evidence>
<evidence type="ECO:0000313" key="1">
    <source>
        <dbReference type="EMBL" id="WGH21412.1"/>
    </source>
</evidence>
<accession>A0AA49ERZ0</accession>
<dbReference type="Proteomes" id="UP001240749">
    <property type="component" value="Segment"/>
</dbReference>
<protein>
    <submittedName>
        <fullName evidence="1">Uncharacterized protein</fullName>
    </submittedName>
</protein>
<name>A0AA49ERZ0_9CAUD</name>